<accession>A0AAV4UBK7</accession>
<proteinExistence type="predicted"/>
<gene>
    <name evidence="1" type="ORF">CEXT_788331</name>
</gene>
<dbReference type="AlphaFoldDB" id="A0AAV4UBK7"/>
<protein>
    <submittedName>
        <fullName evidence="1">Uncharacterized protein</fullName>
    </submittedName>
</protein>
<dbReference type="EMBL" id="BPLR01012610">
    <property type="protein sequence ID" value="GIY55131.1"/>
    <property type="molecule type" value="Genomic_DNA"/>
</dbReference>
<evidence type="ECO:0000313" key="2">
    <source>
        <dbReference type="Proteomes" id="UP001054945"/>
    </source>
</evidence>
<evidence type="ECO:0000313" key="1">
    <source>
        <dbReference type="EMBL" id="GIY55131.1"/>
    </source>
</evidence>
<sequence length="191" mass="22503">MMRNTLASRPYTVPPRDYDILQGFGMVRILKDRHPLCIHTFKTHPTVGYTPTLVNSWFQPQPTYLNNPKWFVYSTDYELSKLFTFYVSTAEFFFQYLFTFSHNPCIQNLLPVESARFYKCPKRFNFSKMLDDPEGFRAVTPTIISIRWDTLSTCQTTRKRTLCIIWSPDDKPSSIRASCWTYHSTSQSIFV</sequence>
<dbReference type="Proteomes" id="UP001054945">
    <property type="component" value="Unassembled WGS sequence"/>
</dbReference>
<keyword evidence="2" id="KW-1185">Reference proteome</keyword>
<reference evidence="1 2" key="1">
    <citation type="submission" date="2021-06" db="EMBL/GenBank/DDBJ databases">
        <title>Caerostris extrusa draft genome.</title>
        <authorList>
            <person name="Kono N."/>
            <person name="Arakawa K."/>
        </authorList>
    </citation>
    <scope>NUCLEOTIDE SEQUENCE [LARGE SCALE GENOMIC DNA]</scope>
</reference>
<name>A0AAV4UBK7_CAEEX</name>
<organism evidence="1 2">
    <name type="scientific">Caerostris extrusa</name>
    <name type="common">Bark spider</name>
    <name type="synonym">Caerostris bankana</name>
    <dbReference type="NCBI Taxonomy" id="172846"/>
    <lineage>
        <taxon>Eukaryota</taxon>
        <taxon>Metazoa</taxon>
        <taxon>Ecdysozoa</taxon>
        <taxon>Arthropoda</taxon>
        <taxon>Chelicerata</taxon>
        <taxon>Arachnida</taxon>
        <taxon>Araneae</taxon>
        <taxon>Araneomorphae</taxon>
        <taxon>Entelegynae</taxon>
        <taxon>Araneoidea</taxon>
        <taxon>Araneidae</taxon>
        <taxon>Caerostris</taxon>
    </lineage>
</organism>
<comment type="caution">
    <text evidence="1">The sequence shown here is derived from an EMBL/GenBank/DDBJ whole genome shotgun (WGS) entry which is preliminary data.</text>
</comment>